<dbReference type="RefSeq" id="WP_284936588.1">
    <property type="nucleotide sequence ID" value="NZ_JANURM010000001.1"/>
</dbReference>
<keyword evidence="2" id="KW-0175">Coiled coil</keyword>
<dbReference type="Proteomes" id="UP001173801">
    <property type="component" value="Unassembled WGS sequence"/>
</dbReference>
<dbReference type="EMBL" id="JANURM010000001">
    <property type="protein sequence ID" value="MDL0088058.1"/>
    <property type="molecule type" value="Genomic_DNA"/>
</dbReference>
<evidence type="ECO:0000256" key="2">
    <source>
        <dbReference type="SAM" id="Coils"/>
    </source>
</evidence>
<keyword evidence="5" id="KW-1185">Reference proteome</keyword>
<evidence type="ECO:0000256" key="1">
    <source>
        <dbReference type="ARBA" id="ARBA00009477"/>
    </source>
</evidence>
<proteinExistence type="inferred from homology"/>
<feature type="coiled-coil region" evidence="2">
    <location>
        <begin position="70"/>
        <end position="140"/>
    </location>
</feature>
<dbReference type="Gene3D" id="1.10.287.470">
    <property type="entry name" value="Helix hairpin bin"/>
    <property type="match status" value="1"/>
</dbReference>
<reference evidence="4" key="1">
    <citation type="submission" date="2022-08" db="EMBL/GenBank/DDBJ databases">
        <authorList>
            <person name="Wang H."/>
        </authorList>
    </citation>
    <scope>NUCLEOTIDE SEQUENCE</scope>
    <source>
        <strain evidence="4">PS10</strain>
    </source>
</reference>
<gene>
    <name evidence="3" type="ORF">NYG85_00465</name>
    <name evidence="4" type="ORF">NYG85_01540</name>
</gene>
<protein>
    <submittedName>
        <fullName evidence="4">Efflux RND transporter periplasmic adaptor subunit</fullName>
    </submittedName>
</protein>
<comment type="similarity">
    <text evidence="1">Belongs to the membrane fusion protein (MFP) (TC 8.A.1) family.</text>
</comment>
<evidence type="ECO:0000313" key="5">
    <source>
        <dbReference type="Proteomes" id="UP001173801"/>
    </source>
</evidence>
<evidence type="ECO:0000313" key="4">
    <source>
        <dbReference type="EMBL" id="MDL0088058.1"/>
    </source>
</evidence>
<name>A0ABT7HNR4_9BACT</name>
<organism evidence="4 5">
    <name type="scientific">Campylobacter gastrosuis</name>
    <dbReference type="NCBI Taxonomy" id="2974576"/>
    <lineage>
        <taxon>Bacteria</taxon>
        <taxon>Pseudomonadati</taxon>
        <taxon>Campylobacterota</taxon>
        <taxon>Epsilonproteobacteria</taxon>
        <taxon>Campylobacterales</taxon>
        <taxon>Campylobacteraceae</taxon>
        <taxon>Campylobacter</taxon>
    </lineage>
</organism>
<dbReference type="EMBL" id="JANURM010000001">
    <property type="protein sequence ID" value="MDL0087847.1"/>
    <property type="molecule type" value="Genomic_DNA"/>
</dbReference>
<evidence type="ECO:0000313" key="3">
    <source>
        <dbReference type="EMBL" id="MDL0087847.1"/>
    </source>
</evidence>
<dbReference type="Gene3D" id="2.40.30.170">
    <property type="match status" value="1"/>
</dbReference>
<dbReference type="NCBIfam" id="TIGR01730">
    <property type="entry name" value="RND_mfp"/>
    <property type="match status" value="1"/>
</dbReference>
<sequence length="244" mass="27604">MRKVFVLFCVLKCIFGDEIYADFNVVADKKSELVFEISGVVNAINVDVSSVVKRGEILIALDDKDEQIALKMAKNALENAKNALNFAKSTLDKFVLVKDEISKLEFERVNYEYKEALLAKNRAEISILELENKIEKKRLKAPYDGIITQKNVEIASGVVALNQKVLEIIAYPKVRLVLNIDESFLGCVKKGDLFKFRLDDIDKTAKISLIYPTINEKTKKFRAEAMSENLEVGRYGEGLIECIK</sequence>
<comment type="caution">
    <text evidence="4">The sequence shown here is derived from an EMBL/GenBank/DDBJ whole genome shotgun (WGS) entry which is preliminary data.</text>
</comment>
<reference evidence="4" key="2">
    <citation type="journal article" date="2023" name="Microorganisms">
        <title>Isolation and Genomic Characteristics of Cat-Borne Campylobacter felis sp. nov. and Sheep-Borne Campylobacter ovis sp. nov.</title>
        <authorList>
            <person name="Wang H."/>
            <person name="Li Y."/>
            <person name="Gu Y."/>
            <person name="Zhou G."/>
            <person name="Chen X."/>
            <person name="Zhang X."/>
            <person name="Shao Z."/>
            <person name="Zhang J."/>
            <person name="Zhang M."/>
        </authorList>
    </citation>
    <scope>NUCLEOTIDE SEQUENCE</scope>
    <source>
        <strain evidence="4">PS10</strain>
    </source>
</reference>
<dbReference type="PANTHER" id="PTHR30469">
    <property type="entry name" value="MULTIDRUG RESISTANCE PROTEIN MDTA"/>
    <property type="match status" value="1"/>
</dbReference>
<accession>A0ABT7HNR4</accession>
<dbReference type="SUPFAM" id="SSF111369">
    <property type="entry name" value="HlyD-like secretion proteins"/>
    <property type="match status" value="1"/>
</dbReference>
<dbReference type="InterPro" id="IPR006143">
    <property type="entry name" value="RND_pump_MFP"/>
</dbReference>
<dbReference type="Gene3D" id="2.40.50.100">
    <property type="match status" value="1"/>
</dbReference>